<feature type="compositionally biased region" description="Polar residues" evidence="1">
    <location>
        <begin position="56"/>
        <end position="67"/>
    </location>
</feature>
<evidence type="ECO:0000313" key="3">
    <source>
        <dbReference type="Proteomes" id="UP000235786"/>
    </source>
</evidence>
<name>A0A2J6RKT6_HYAVF</name>
<evidence type="ECO:0000313" key="2">
    <source>
        <dbReference type="EMBL" id="PMD39099.1"/>
    </source>
</evidence>
<dbReference type="AlphaFoldDB" id="A0A2J6RKT6"/>
<keyword evidence="3" id="KW-1185">Reference proteome</keyword>
<sequence length="82" mass="9533">MRRNAQPEKQKEGMNIVKAYETANKTQPPHIRRNGERHKRRKTSHSHSASIRARTRTSFSNNSNTQDKVGETKHPACRQPRD</sequence>
<feature type="compositionally biased region" description="Basic and acidic residues" evidence="1">
    <location>
        <begin position="68"/>
        <end position="82"/>
    </location>
</feature>
<evidence type="ECO:0000256" key="1">
    <source>
        <dbReference type="SAM" id="MobiDB-lite"/>
    </source>
</evidence>
<dbReference type="Proteomes" id="UP000235786">
    <property type="component" value="Unassembled WGS sequence"/>
</dbReference>
<organism evidence="2 3">
    <name type="scientific">Hyaloscypha variabilis (strain UAMH 11265 / GT02V1 / F)</name>
    <name type="common">Meliniomyces variabilis</name>
    <dbReference type="NCBI Taxonomy" id="1149755"/>
    <lineage>
        <taxon>Eukaryota</taxon>
        <taxon>Fungi</taxon>
        <taxon>Dikarya</taxon>
        <taxon>Ascomycota</taxon>
        <taxon>Pezizomycotina</taxon>
        <taxon>Leotiomycetes</taxon>
        <taxon>Helotiales</taxon>
        <taxon>Hyaloscyphaceae</taxon>
        <taxon>Hyaloscypha</taxon>
        <taxon>Hyaloscypha variabilis</taxon>
    </lineage>
</organism>
<reference evidence="2 3" key="1">
    <citation type="submission" date="2016-04" db="EMBL/GenBank/DDBJ databases">
        <title>A degradative enzymes factory behind the ericoid mycorrhizal symbiosis.</title>
        <authorList>
            <consortium name="DOE Joint Genome Institute"/>
            <person name="Martino E."/>
            <person name="Morin E."/>
            <person name="Grelet G."/>
            <person name="Kuo A."/>
            <person name="Kohler A."/>
            <person name="Daghino S."/>
            <person name="Barry K."/>
            <person name="Choi C."/>
            <person name="Cichocki N."/>
            <person name="Clum A."/>
            <person name="Copeland A."/>
            <person name="Hainaut M."/>
            <person name="Haridas S."/>
            <person name="Labutti K."/>
            <person name="Lindquist E."/>
            <person name="Lipzen A."/>
            <person name="Khouja H.-R."/>
            <person name="Murat C."/>
            <person name="Ohm R."/>
            <person name="Olson A."/>
            <person name="Spatafora J."/>
            <person name="Veneault-Fourrey C."/>
            <person name="Henrissat B."/>
            <person name="Grigoriev I."/>
            <person name="Martin F."/>
            <person name="Perotto S."/>
        </authorList>
    </citation>
    <scope>NUCLEOTIDE SEQUENCE [LARGE SCALE GENOMIC DNA]</scope>
    <source>
        <strain evidence="2 3">F</strain>
    </source>
</reference>
<dbReference type="EMBL" id="KZ613947">
    <property type="protein sequence ID" value="PMD39099.1"/>
    <property type="molecule type" value="Genomic_DNA"/>
</dbReference>
<feature type="compositionally biased region" description="Basic and acidic residues" evidence="1">
    <location>
        <begin position="1"/>
        <end position="12"/>
    </location>
</feature>
<gene>
    <name evidence="2" type="ORF">L207DRAFT_513592</name>
</gene>
<feature type="compositionally biased region" description="Basic residues" evidence="1">
    <location>
        <begin position="30"/>
        <end position="45"/>
    </location>
</feature>
<proteinExistence type="predicted"/>
<feature type="region of interest" description="Disordered" evidence="1">
    <location>
        <begin position="1"/>
        <end position="82"/>
    </location>
</feature>
<protein>
    <submittedName>
        <fullName evidence="2">Uncharacterized protein</fullName>
    </submittedName>
</protein>
<accession>A0A2J6RKT6</accession>